<dbReference type="Proteomes" id="UP000054260">
    <property type="component" value="Unassembled WGS sequence"/>
</dbReference>
<dbReference type="InterPro" id="IPR000702">
    <property type="entry name" value="Ribosomal_uL6-like"/>
</dbReference>
<feature type="domain" description="Large ribosomal subunit protein uL6 alpha-beta" evidence="3">
    <location>
        <begin position="2"/>
        <end position="60"/>
    </location>
</feature>
<protein>
    <submittedName>
        <fullName evidence="4">50S ribosomal protein L6</fullName>
    </submittedName>
</protein>
<feature type="non-terminal residue" evidence="4">
    <location>
        <position position="1"/>
    </location>
</feature>
<keyword evidence="2" id="KW-0687">Ribonucleoprotein</keyword>
<name>A0A101GZW7_9BACT</name>
<sequence>MNLGYAHPVEIDPPAGIEFEVPAPQAIVVKGIDKYLVGQVAANIKQWRIPIVYSGKGIRYKGEAIRTKVGKKV</sequence>
<dbReference type="InterPro" id="IPR036789">
    <property type="entry name" value="Ribosomal_uL6-like_a/b-dom_sf"/>
</dbReference>
<dbReference type="Pfam" id="PF00347">
    <property type="entry name" value="Ribosomal_L6"/>
    <property type="match status" value="1"/>
</dbReference>
<evidence type="ECO:0000256" key="1">
    <source>
        <dbReference type="ARBA" id="ARBA00022980"/>
    </source>
</evidence>
<gene>
    <name evidence="4" type="ORF">XD86_0609</name>
</gene>
<accession>A0A101GZW7</accession>
<dbReference type="GO" id="GO:0022625">
    <property type="term" value="C:cytosolic large ribosomal subunit"/>
    <property type="evidence" value="ECO:0007669"/>
    <property type="project" value="TreeGrafter"/>
</dbReference>
<dbReference type="PATRIC" id="fig|1236046.6.peg.737"/>
<dbReference type="EMBL" id="LGGH01000071">
    <property type="protein sequence ID" value="KUK67758.1"/>
    <property type="molecule type" value="Genomic_DNA"/>
</dbReference>
<evidence type="ECO:0000256" key="2">
    <source>
        <dbReference type="ARBA" id="ARBA00023274"/>
    </source>
</evidence>
<keyword evidence="1 4" id="KW-0689">Ribosomal protein</keyword>
<dbReference type="PANTHER" id="PTHR11655">
    <property type="entry name" value="60S/50S RIBOSOMAL PROTEIN L6/L9"/>
    <property type="match status" value="1"/>
</dbReference>
<dbReference type="AlphaFoldDB" id="A0A101GZW7"/>
<dbReference type="GO" id="GO:0003735">
    <property type="term" value="F:structural constituent of ribosome"/>
    <property type="evidence" value="ECO:0007669"/>
    <property type="project" value="InterPro"/>
</dbReference>
<evidence type="ECO:0000313" key="4">
    <source>
        <dbReference type="EMBL" id="KUK67758.1"/>
    </source>
</evidence>
<dbReference type="Gene3D" id="3.90.930.12">
    <property type="entry name" value="Ribosomal protein L6, alpha-beta domain"/>
    <property type="match status" value="1"/>
</dbReference>
<dbReference type="SUPFAM" id="SSF56053">
    <property type="entry name" value="Ribosomal protein L6"/>
    <property type="match status" value="1"/>
</dbReference>
<dbReference type="GO" id="GO:0019843">
    <property type="term" value="F:rRNA binding"/>
    <property type="evidence" value="ECO:0007669"/>
    <property type="project" value="InterPro"/>
</dbReference>
<comment type="caution">
    <text evidence="4">The sequence shown here is derived from an EMBL/GenBank/DDBJ whole genome shotgun (WGS) entry which is preliminary data.</text>
</comment>
<proteinExistence type="predicted"/>
<reference evidence="5" key="1">
    <citation type="journal article" date="2015" name="MBio">
        <title>Genome-Resolved Metagenomic Analysis Reveals Roles for Candidate Phyla and Other Microbial Community Members in Biogeochemical Transformations in Oil Reservoirs.</title>
        <authorList>
            <person name="Hu P."/>
            <person name="Tom L."/>
            <person name="Singh A."/>
            <person name="Thomas B.C."/>
            <person name="Baker B.J."/>
            <person name="Piceno Y.M."/>
            <person name="Andersen G.L."/>
            <person name="Banfield J.F."/>
        </authorList>
    </citation>
    <scope>NUCLEOTIDE SEQUENCE [LARGE SCALE GENOMIC DNA]</scope>
</reference>
<dbReference type="GO" id="GO:0002181">
    <property type="term" value="P:cytoplasmic translation"/>
    <property type="evidence" value="ECO:0007669"/>
    <property type="project" value="TreeGrafter"/>
</dbReference>
<dbReference type="PANTHER" id="PTHR11655:SF14">
    <property type="entry name" value="LARGE RIBOSOMAL SUBUNIT PROTEIN UL6M"/>
    <property type="match status" value="1"/>
</dbReference>
<evidence type="ECO:0000259" key="3">
    <source>
        <dbReference type="Pfam" id="PF00347"/>
    </source>
</evidence>
<evidence type="ECO:0000313" key="5">
    <source>
        <dbReference type="Proteomes" id="UP000054260"/>
    </source>
</evidence>
<organism evidence="4 5">
    <name type="scientific">Mesotoga infera</name>
    <dbReference type="NCBI Taxonomy" id="1236046"/>
    <lineage>
        <taxon>Bacteria</taxon>
        <taxon>Thermotogati</taxon>
        <taxon>Thermotogota</taxon>
        <taxon>Thermotogae</taxon>
        <taxon>Kosmotogales</taxon>
        <taxon>Kosmotogaceae</taxon>
        <taxon>Mesotoga</taxon>
    </lineage>
</organism>
<dbReference type="InterPro" id="IPR020040">
    <property type="entry name" value="Ribosomal_uL6_a/b-dom"/>
</dbReference>